<keyword evidence="3" id="KW-1185">Reference proteome</keyword>
<dbReference type="EMBL" id="CP081869">
    <property type="protein sequence ID" value="QZO01274.1"/>
    <property type="molecule type" value="Genomic_DNA"/>
</dbReference>
<proteinExistence type="predicted"/>
<dbReference type="AlphaFoldDB" id="A0A9E6RAN6"/>
<keyword evidence="1" id="KW-0812">Transmembrane</keyword>
<keyword evidence="1" id="KW-1133">Transmembrane helix</keyword>
<gene>
    <name evidence="2" type="ORF">K6K41_07075</name>
</gene>
<name>A0A9E6RAN6_9HYPH</name>
<evidence type="ECO:0008006" key="4">
    <source>
        <dbReference type="Google" id="ProtNLM"/>
    </source>
</evidence>
<feature type="transmembrane region" description="Helical" evidence="1">
    <location>
        <begin position="385"/>
        <end position="404"/>
    </location>
</feature>
<keyword evidence="1" id="KW-0472">Membrane</keyword>
<reference evidence="2" key="1">
    <citation type="submission" date="2021-08" db="EMBL/GenBank/DDBJ databases">
        <authorList>
            <person name="Zhang H."/>
            <person name="Xu M."/>
            <person name="Yu Z."/>
            <person name="Yang L."/>
            <person name="Cai Y."/>
        </authorList>
    </citation>
    <scope>NUCLEOTIDE SEQUENCE</scope>
    <source>
        <strain evidence="2">CHL1</strain>
    </source>
</reference>
<feature type="transmembrane region" description="Helical" evidence="1">
    <location>
        <begin position="59"/>
        <end position="78"/>
    </location>
</feature>
<accession>A0A9E6RAN6</accession>
<evidence type="ECO:0000313" key="3">
    <source>
        <dbReference type="Proteomes" id="UP000825701"/>
    </source>
</evidence>
<feature type="transmembrane region" description="Helical" evidence="1">
    <location>
        <begin position="127"/>
        <end position="151"/>
    </location>
</feature>
<feature type="transmembrane region" description="Helical" evidence="1">
    <location>
        <begin position="30"/>
        <end position="47"/>
    </location>
</feature>
<dbReference type="Proteomes" id="UP000825701">
    <property type="component" value="Chromosome"/>
</dbReference>
<protein>
    <recommendedName>
        <fullName evidence="4">Oligosaccharide repeat unit polymerase</fullName>
    </recommendedName>
</protein>
<evidence type="ECO:0000313" key="2">
    <source>
        <dbReference type="EMBL" id="QZO01274.1"/>
    </source>
</evidence>
<sequence>MNEALILAFAALCFFLIAEGVLRRGAVYEYPFLAAAMMTAFILPQLPGLADNVFLPADGFAKTLAFSIVCLAAVPIGWRLSDRPLLSTPIPLDETRLLTAAATLSAIGAGFYVVISRLPPETVVSTALSGPTVIYLFFSKMLVFGFAIAALCAARRPSAVALAILACDAALYLDRIVVTGKRGEAFEFVLIIALAVWFQMRRALPRALVILTVLVGVIGLSSTEDYRNITRRGQTPGLEDIAKIDFIGNFETLLESGGTEFQNAVMRMDVVSRNQSFDYGLSHWNDLVMSYVPAQIVGDAFKRSLLVVTPGAVDRFYAANYGTTDTGMADAFGSFGYLGFVKFFAVAWLMRCIYRSAESGDASCQIIYMLSALPAMHVFSHHTNWIVTAWIQMAMFLGPALLYAGRRRRRAPVAGRAA</sequence>
<feature type="transmembrane region" description="Helical" evidence="1">
    <location>
        <begin position="98"/>
        <end position="115"/>
    </location>
</feature>
<dbReference type="KEGG" id="cmet:K6K41_07075"/>
<evidence type="ECO:0000256" key="1">
    <source>
        <dbReference type="SAM" id="Phobius"/>
    </source>
</evidence>
<feature type="transmembrane region" description="Helical" evidence="1">
    <location>
        <begin position="157"/>
        <end position="173"/>
    </location>
</feature>
<dbReference type="RefSeq" id="WP_261404517.1">
    <property type="nucleotide sequence ID" value="NZ_CP081869.1"/>
</dbReference>
<feature type="transmembrane region" description="Helical" evidence="1">
    <location>
        <begin position="206"/>
        <end position="223"/>
    </location>
</feature>
<organism evidence="2 3">
    <name type="scientific">Chenggangzhangella methanolivorans</name>
    <dbReference type="NCBI Taxonomy" id="1437009"/>
    <lineage>
        <taxon>Bacteria</taxon>
        <taxon>Pseudomonadati</taxon>
        <taxon>Pseudomonadota</taxon>
        <taxon>Alphaproteobacteria</taxon>
        <taxon>Hyphomicrobiales</taxon>
        <taxon>Methylopilaceae</taxon>
        <taxon>Chenggangzhangella</taxon>
    </lineage>
</organism>